<evidence type="ECO:0000256" key="2">
    <source>
        <dbReference type="RuleBase" id="RU362080"/>
    </source>
</evidence>
<dbReference type="EMBL" id="PFEB01000023">
    <property type="protein sequence ID" value="PJE60938.1"/>
    <property type="molecule type" value="Genomic_DNA"/>
</dbReference>
<sequence length="79" mass="9001">MNTISISQLKINPSKVINLAGDYPVAVEKRNKVKAYLVGKDLFEKIVDYIEDYTDRKAVEQTDFKKGHDFEKVALQLGI</sequence>
<reference evidence="4" key="1">
    <citation type="submission" date="2017-09" db="EMBL/GenBank/DDBJ databases">
        <title>Depth-based differentiation of microbial function through sediment-hosted aquifers and enrichment of novel symbionts in the deep terrestrial subsurface.</title>
        <authorList>
            <person name="Probst A.J."/>
            <person name="Ladd B."/>
            <person name="Jarett J.K."/>
            <person name="Geller-Mcgrath D.E."/>
            <person name="Sieber C.M.K."/>
            <person name="Emerson J.B."/>
            <person name="Anantharaman K."/>
            <person name="Thomas B.C."/>
            <person name="Malmstrom R."/>
            <person name="Stieglmeier M."/>
            <person name="Klingl A."/>
            <person name="Woyke T."/>
            <person name="Ryan C.M."/>
            <person name="Banfield J.F."/>
        </authorList>
    </citation>
    <scope>NUCLEOTIDE SEQUENCE [LARGE SCALE GENOMIC DNA]</scope>
</reference>
<name>A0A2M8KLZ9_9BACT</name>
<comment type="similarity">
    <text evidence="1 2">Belongs to the phD/YefM antitoxin family.</text>
</comment>
<comment type="function">
    <text evidence="2">Antitoxin component of a type II toxin-antitoxin (TA) system.</text>
</comment>
<proteinExistence type="inferred from homology"/>
<evidence type="ECO:0000313" key="3">
    <source>
        <dbReference type="EMBL" id="PJE60938.1"/>
    </source>
</evidence>
<dbReference type="Proteomes" id="UP000231434">
    <property type="component" value="Unassembled WGS sequence"/>
</dbReference>
<accession>A0A2M8KLZ9</accession>
<dbReference type="InterPro" id="IPR036165">
    <property type="entry name" value="YefM-like_sf"/>
</dbReference>
<dbReference type="Pfam" id="PF02604">
    <property type="entry name" value="PhdYeFM_antitox"/>
    <property type="match status" value="1"/>
</dbReference>
<evidence type="ECO:0000313" key="4">
    <source>
        <dbReference type="Proteomes" id="UP000231434"/>
    </source>
</evidence>
<gene>
    <name evidence="3" type="ORF">COU86_01550</name>
</gene>
<dbReference type="SUPFAM" id="SSF143120">
    <property type="entry name" value="YefM-like"/>
    <property type="match status" value="1"/>
</dbReference>
<dbReference type="AlphaFoldDB" id="A0A2M8KLZ9"/>
<organism evidence="3 4">
    <name type="scientific">Candidatus Roizmanbacteria bacterium CG10_big_fil_rev_8_21_14_0_10_36_26</name>
    <dbReference type="NCBI Taxonomy" id="1974851"/>
    <lineage>
        <taxon>Bacteria</taxon>
        <taxon>Candidatus Roizmaniibacteriota</taxon>
    </lineage>
</organism>
<dbReference type="InterPro" id="IPR006442">
    <property type="entry name" value="Antitoxin_Phd/YefM"/>
</dbReference>
<comment type="caution">
    <text evidence="3">The sequence shown here is derived from an EMBL/GenBank/DDBJ whole genome shotgun (WGS) entry which is preliminary data.</text>
</comment>
<protein>
    <recommendedName>
        <fullName evidence="2">Antitoxin</fullName>
    </recommendedName>
</protein>
<evidence type="ECO:0000256" key="1">
    <source>
        <dbReference type="ARBA" id="ARBA00009981"/>
    </source>
</evidence>